<keyword evidence="6" id="KW-1133">Transmembrane helix</keyword>
<evidence type="ECO:0000313" key="10">
    <source>
        <dbReference type="Proteomes" id="UP000228948"/>
    </source>
</evidence>
<dbReference type="Proteomes" id="UP000228948">
    <property type="component" value="Chromosome"/>
</dbReference>
<evidence type="ECO:0000313" key="9">
    <source>
        <dbReference type="EMBL" id="ATX65793.1"/>
    </source>
</evidence>
<feature type="transmembrane region" description="Helical" evidence="6">
    <location>
        <begin position="33"/>
        <end position="56"/>
    </location>
</feature>
<gene>
    <name evidence="9" type="ORF">BG454_08095</name>
</gene>
<dbReference type="SUPFAM" id="SSF58104">
    <property type="entry name" value="Methyl-accepting chemotaxis protein (MCP) signaling domain"/>
    <property type="match status" value="1"/>
</dbReference>
<keyword evidence="2" id="KW-0145">Chemotaxis</keyword>
<dbReference type="OrthoDB" id="354287at2"/>
<dbReference type="InterPro" id="IPR051310">
    <property type="entry name" value="MCP_chemotaxis"/>
</dbReference>
<protein>
    <submittedName>
        <fullName evidence="9">Methyl-accepting chemotaxis protein</fullName>
    </submittedName>
</protein>
<evidence type="ECO:0000256" key="4">
    <source>
        <dbReference type="PROSITE-ProRule" id="PRU00284"/>
    </source>
</evidence>
<feature type="domain" description="HAMP" evidence="8">
    <location>
        <begin position="314"/>
        <end position="370"/>
    </location>
</feature>
<dbReference type="PROSITE" id="PS50885">
    <property type="entry name" value="HAMP"/>
    <property type="match status" value="2"/>
</dbReference>
<comment type="similarity">
    <text evidence="3">Belongs to the methyl-accepting chemotaxis (MCP) protein family.</text>
</comment>
<feature type="region of interest" description="Disordered" evidence="5">
    <location>
        <begin position="420"/>
        <end position="442"/>
    </location>
</feature>
<comment type="subcellular location">
    <subcellularLocation>
        <location evidence="1">Membrane</location>
    </subcellularLocation>
</comment>
<dbReference type="InterPro" id="IPR003660">
    <property type="entry name" value="HAMP_dom"/>
</dbReference>
<accession>A0A2K8KD09</accession>
<evidence type="ECO:0000256" key="2">
    <source>
        <dbReference type="ARBA" id="ARBA00022500"/>
    </source>
</evidence>
<dbReference type="InterPro" id="IPR004090">
    <property type="entry name" value="Chemotax_Me-accpt_rcpt"/>
</dbReference>
<dbReference type="GO" id="GO:0006935">
    <property type="term" value="P:chemotaxis"/>
    <property type="evidence" value="ECO:0007669"/>
    <property type="project" value="UniProtKB-KW"/>
</dbReference>
<feature type="domain" description="HAMP" evidence="8">
    <location>
        <begin position="240"/>
        <end position="293"/>
    </location>
</feature>
<dbReference type="FunFam" id="1.10.287.950:FF:000001">
    <property type="entry name" value="Methyl-accepting chemotaxis sensory transducer"/>
    <property type="match status" value="1"/>
</dbReference>
<dbReference type="Gene3D" id="1.10.287.950">
    <property type="entry name" value="Methyl-accepting chemotaxis protein"/>
    <property type="match status" value="1"/>
</dbReference>
<dbReference type="SMART" id="SM00304">
    <property type="entry name" value="HAMP"/>
    <property type="match status" value="2"/>
</dbReference>
<dbReference type="GO" id="GO:0005886">
    <property type="term" value="C:plasma membrane"/>
    <property type="evidence" value="ECO:0007669"/>
    <property type="project" value="TreeGrafter"/>
</dbReference>
<reference evidence="9 10" key="1">
    <citation type="submission" date="2017-11" db="EMBL/GenBank/DDBJ databases">
        <title>Revised Sequence and Annotation of the Rhodobaca barguzinensis strain alga05 Genome.</title>
        <authorList>
            <person name="Kopejtka K."/>
            <person name="Tomasch J.M."/>
            <person name="Bunk B."/>
            <person name="Koblizek M."/>
        </authorList>
    </citation>
    <scope>NUCLEOTIDE SEQUENCE [LARGE SCALE GENOMIC DNA]</scope>
    <source>
        <strain evidence="10">alga05</strain>
    </source>
</reference>
<dbReference type="Gene3D" id="6.10.340.10">
    <property type="match status" value="1"/>
</dbReference>
<keyword evidence="4" id="KW-0807">Transducer</keyword>
<dbReference type="Pfam" id="PF12729">
    <property type="entry name" value="4HB_MCP_1"/>
    <property type="match status" value="1"/>
</dbReference>
<dbReference type="Pfam" id="PF00015">
    <property type="entry name" value="MCPsignal"/>
    <property type="match status" value="1"/>
</dbReference>
<feature type="region of interest" description="Disordered" evidence="5">
    <location>
        <begin position="634"/>
        <end position="667"/>
    </location>
</feature>
<evidence type="ECO:0000259" key="8">
    <source>
        <dbReference type="PROSITE" id="PS50885"/>
    </source>
</evidence>
<evidence type="ECO:0000256" key="1">
    <source>
        <dbReference type="ARBA" id="ARBA00004370"/>
    </source>
</evidence>
<proteinExistence type="inferred from homology"/>
<dbReference type="PRINTS" id="PR00260">
    <property type="entry name" value="CHEMTRNSDUCR"/>
</dbReference>
<dbReference type="InterPro" id="IPR024478">
    <property type="entry name" value="HlyB_4HB_MCP"/>
</dbReference>
<dbReference type="AlphaFoldDB" id="A0A2K8KD09"/>
<organism evidence="9 10">
    <name type="scientific">Roseinatronobacter bogoriensis subsp. barguzinensis</name>
    <dbReference type="NCBI Taxonomy" id="441209"/>
    <lineage>
        <taxon>Bacteria</taxon>
        <taxon>Pseudomonadati</taxon>
        <taxon>Pseudomonadota</taxon>
        <taxon>Alphaproteobacteria</taxon>
        <taxon>Rhodobacterales</taxon>
        <taxon>Paracoccaceae</taxon>
        <taxon>Roseinatronobacter</taxon>
    </lineage>
</organism>
<dbReference type="PANTHER" id="PTHR43531:SF11">
    <property type="entry name" value="METHYL-ACCEPTING CHEMOTAXIS PROTEIN 3"/>
    <property type="match status" value="1"/>
</dbReference>
<dbReference type="InterPro" id="IPR004089">
    <property type="entry name" value="MCPsignal_dom"/>
</dbReference>
<feature type="domain" description="Methyl-accepting transducer" evidence="7">
    <location>
        <begin position="375"/>
        <end position="604"/>
    </location>
</feature>
<dbReference type="CDD" id="cd11386">
    <property type="entry name" value="MCP_signal"/>
    <property type="match status" value="1"/>
</dbReference>
<dbReference type="KEGG" id="rbg:BG454_08095"/>
<evidence type="ECO:0000256" key="5">
    <source>
        <dbReference type="SAM" id="MobiDB-lite"/>
    </source>
</evidence>
<dbReference type="PROSITE" id="PS50111">
    <property type="entry name" value="CHEMOTAXIS_TRANSDUC_2"/>
    <property type="match status" value="1"/>
</dbReference>
<feature type="transmembrane region" description="Helical" evidence="6">
    <location>
        <begin position="219"/>
        <end position="239"/>
    </location>
</feature>
<dbReference type="GO" id="GO:0007165">
    <property type="term" value="P:signal transduction"/>
    <property type="evidence" value="ECO:0007669"/>
    <property type="project" value="UniProtKB-KW"/>
</dbReference>
<dbReference type="CDD" id="cd19411">
    <property type="entry name" value="MCP2201-like_sensor"/>
    <property type="match status" value="1"/>
</dbReference>
<dbReference type="STRING" id="441209.GCA_001870665_01395"/>
<dbReference type="InterPro" id="IPR047347">
    <property type="entry name" value="YvaQ-like_sensor"/>
</dbReference>
<evidence type="ECO:0000256" key="6">
    <source>
        <dbReference type="SAM" id="Phobius"/>
    </source>
</evidence>
<name>A0A2K8KD09_9RHOB</name>
<dbReference type="EMBL" id="CP024899">
    <property type="protein sequence ID" value="ATX65793.1"/>
    <property type="molecule type" value="Genomic_DNA"/>
</dbReference>
<keyword evidence="6" id="KW-0812">Transmembrane</keyword>
<sequence>MLHFWQSDLMNLADTLSSFSIWRFKLQNFRLGIGARLGAGFGVMVILIVAMTVTYIGNVHGLNADLTQINDVNAAKQRYAINFRGSVHDRAIAIRDVAMLESRDRAAAVDEIASLADDYSRSETALTQMMHKSGGGTALERDILERIERIQAQTNPLVERIIALQSAGDTEAALETLAQVRPLFVAWLSAINEFIDLHEAENQRIGAEVRGTTEAFRSVALASLAVAVALALITAFLVGRSILRPVGGLSATMAQMSKGDYTLKVPFLTQRDEIGDMARTVELFRQALIKSEEVQASQLAMQEDARKKAESEAARQSRVVRDISAGLTRLADGDLTTPITSPADDPFPAEYDALRAAYNEVVERLAGIVSRIGAVTVSVRAGSGEINAAAQDLSARAETQAATLEQSAAALNELAESVRSTAQRASDAEKASQNNRSHAESGAQIVRDAIGAMRRIEKSSEQITRIIDVIDDIAFQTNLLALNAGVEAARAGEAGRGFAVVASEVRGLAQRASDSAREIKGLIQESATQVEAGSTLVERTGESLEDILMRASEVSELVADIAGAASEQATGLAEINTGVNQLDQVTQQNAAVAEETTAAATSLLQKAEDLTQELSGFRTGGQPGIHFAEVIDMRTQTKRPSARSSKDKQAGDPSTKTALNKGPWEDY</sequence>
<keyword evidence="10" id="KW-1185">Reference proteome</keyword>
<dbReference type="Pfam" id="PF00672">
    <property type="entry name" value="HAMP"/>
    <property type="match status" value="1"/>
</dbReference>
<dbReference type="PANTHER" id="PTHR43531">
    <property type="entry name" value="PROTEIN ICFG"/>
    <property type="match status" value="1"/>
</dbReference>
<dbReference type="SUPFAM" id="SSF158472">
    <property type="entry name" value="HAMP domain-like"/>
    <property type="match status" value="1"/>
</dbReference>
<dbReference type="CDD" id="cd06225">
    <property type="entry name" value="HAMP"/>
    <property type="match status" value="1"/>
</dbReference>
<evidence type="ECO:0000256" key="3">
    <source>
        <dbReference type="ARBA" id="ARBA00029447"/>
    </source>
</evidence>
<keyword evidence="6" id="KW-0472">Membrane</keyword>
<evidence type="ECO:0000259" key="7">
    <source>
        <dbReference type="PROSITE" id="PS50111"/>
    </source>
</evidence>
<dbReference type="SMART" id="SM00283">
    <property type="entry name" value="MA"/>
    <property type="match status" value="1"/>
</dbReference>
<dbReference type="GO" id="GO:0004888">
    <property type="term" value="F:transmembrane signaling receptor activity"/>
    <property type="evidence" value="ECO:0007669"/>
    <property type="project" value="InterPro"/>
</dbReference>